<feature type="region of interest" description="Disordered" evidence="1">
    <location>
        <begin position="57"/>
        <end position="83"/>
    </location>
</feature>
<accession>L9Z5X3</accession>
<dbReference type="EMBL" id="AOIJ01000044">
    <property type="protein sequence ID" value="ELY81057.1"/>
    <property type="molecule type" value="Genomic_DNA"/>
</dbReference>
<gene>
    <name evidence="2" type="ORF">C486_08163</name>
</gene>
<dbReference type="AlphaFoldDB" id="L9Z5X3"/>
<dbReference type="PATRIC" id="fig|1230459.4.peg.1633"/>
<dbReference type="Proteomes" id="UP000011592">
    <property type="component" value="Unassembled WGS sequence"/>
</dbReference>
<keyword evidence="3" id="KW-1185">Reference proteome</keyword>
<organism evidence="2 3">
    <name type="scientific">Natrinema gari JCM 14663</name>
    <dbReference type="NCBI Taxonomy" id="1230459"/>
    <lineage>
        <taxon>Archaea</taxon>
        <taxon>Methanobacteriati</taxon>
        <taxon>Methanobacteriota</taxon>
        <taxon>Stenosarchaea group</taxon>
        <taxon>Halobacteria</taxon>
        <taxon>Halobacteriales</taxon>
        <taxon>Natrialbaceae</taxon>
        <taxon>Natrinema</taxon>
    </lineage>
</organism>
<evidence type="ECO:0000256" key="1">
    <source>
        <dbReference type="SAM" id="MobiDB-lite"/>
    </source>
</evidence>
<name>L9Z5X3_9EURY</name>
<feature type="compositionally biased region" description="Basic residues" evidence="1">
    <location>
        <begin position="72"/>
        <end position="83"/>
    </location>
</feature>
<evidence type="ECO:0000313" key="2">
    <source>
        <dbReference type="EMBL" id="ELY81057.1"/>
    </source>
</evidence>
<feature type="compositionally biased region" description="Basic and acidic residues" evidence="1">
    <location>
        <begin position="57"/>
        <end position="71"/>
    </location>
</feature>
<sequence length="83" mass="9678">MASRDRRERTGPLEPEHTAIGQTRSLIRLRWPECHAVLGAVVPDKLEHYSISDKYFQSERFDETNTDAERHTRGRRSTGRADR</sequence>
<protein>
    <submittedName>
        <fullName evidence="2">Uncharacterized protein</fullName>
    </submittedName>
</protein>
<evidence type="ECO:0000313" key="3">
    <source>
        <dbReference type="Proteomes" id="UP000011592"/>
    </source>
</evidence>
<comment type="caution">
    <text evidence="2">The sequence shown here is derived from an EMBL/GenBank/DDBJ whole genome shotgun (WGS) entry which is preliminary data.</text>
</comment>
<proteinExistence type="predicted"/>
<reference evidence="2 3" key="1">
    <citation type="journal article" date="2014" name="PLoS Genet.">
        <title>Phylogenetically driven sequencing of extremely halophilic archaea reveals strategies for static and dynamic osmo-response.</title>
        <authorList>
            <person name="Becker E.A."/>
            <person name="Seitzer P.M."/>
            <person name="Tritt A."/>
            <person name="Larsen D."/>
            <person name="Krusor M."/>
            <person name="Yao A.I."/>
            <person name="Wu D."/>
            <person name="Madern D."/>
            <person name="Eisen J.A."/>
            <person name="Darling A.E."/>
            <person name="Facciotti M.T."/>
        </authorList>
    </citation>
    <scope>NUCLEOTIDE SEQUENCE [LARGE SCALE GENOMIC DNA]</scope>
    <source>
        <strain evidence="2 3">JCM 14663</strain>
    </source>
</reference>